<evidence type="ECO:0000256" key="12">
    <source>
        <dbReference type="ARBA" id="ARBA00078564"/>
    </source>
</evidence>
<accession>G0A4Z3</accession>
<evidence type="ECO:0000256" key="7">
    <source>
        <dbReference type="ARBA" id="ARBA00022989"/>
    </source>
</evidence>
<keyword evidence="2" id="KW-0328">Glycosyltransferase</keyword>
<dbReference type="FunFam" id="3.90.550.10:FF:000164">
    <property type="entry name" value="Beta-(1-3)-glucosyl transferase"/>
    <property type="match status" value="1"/>
</dbReference>
<keyword evidence="8 13" id="KW-0472">Membrane</keyword>
<feature type="transmembrane region" description="Helical" evidence="13">
    <location>
        <begin position="822"/>
        <end position="842"/>
    </location>
</feature>
<gene>
    <name evidence="14" type="ordered locus">Metme_0715</name>
</gene>
<dbReference type="InterPro" id="IPR000490">
    <property type="entry name" value="Glyco_hydro_17"/>
</dbReference>
<dbReference type="InterPro" id="IPR050321">
    <property type="entry name" value="Glycosyltr_2/OpgH_subfam"/>
</dbReference>
<dbReference type="Proteomes" id="UP000008888">
    <property type="component" value="Chromosome"/>
</dbReference>
<keyword evidence="3 14" id="KW-0808">Transferase</keyword>
<feature type="transmembrane region" description="Helical" evidence="13">
    <location>
        <begin position="868"/>
        <end position="893"/>
    </location>
</feature>
<keyword evidence="6" id="KW-0460">Magnesium</keyword>
<protein>
    <recommendedName>
        <fullName evidence="11">Beta-monoglucosyldiacylglycerol synthase</fullName>
        <ecNumber evidence="10">2.4.1.336</ecNumber>
    </recommendedName>
    <alternativeName>
        <fullName evidence="12">UDP-glucose:1,2-diacylglycerol 3-beta-D-glucosyltransferase</fullName>
    </alternativeName>
</protein>
<evidence type="ECO:0000256" key="9">
    <source>
        <dbReference type="ARBA" id="ARBA00053004"/>
    </source>
</evidence>
<feature type="transmembrane region" description="Helical" evidence="13">
    <location>
        <begin position="792"/>
        <end position="810"/>
    </location>
</feature>
<dbReference type="InterPro" id="IPR029044">
    <property type="entry name" value="Nucleotide-diphossugar_trans"/>
</dbReference>
<evidence type="ECO:0000313" key="14">
    <source>
        <dbReference type="EMBL" id="AEF99156.1"/>
    </source>
</evidence>
<dbReference type="GO" id="GO:0005975">
    <property type="term" value="P:carbohydrate metabolic process"/>
    <property type="evidence" value="ECO:0007669"/>
    <property type="project" value="InterPro"/>
</dbReference>
<dbReference type="SUPFAM" id="SSF51445">
    <property type="entry name" value="(Trans)glycosidases"/>
    <property type="match status" value="1"/>
</dbReference>
<evidence type="ECO:0000256" key="6">
    <source>
        <dbReference type="ARBA" id="ARBA00022842"/>
    </source>
</evidence>
<keyword evidence="4 13" id="KW-0812">Transmembrane</keyword>
<dbReference type="HOGENOM" id="CLU_016454_0_0_6"/>
<dbReference type="RefSeq" id="WP_013817427.1">
    <property type="nucleotide sequence ID" value="NC_015572.1"/>
</dbReference>
<keyword evidence="5" id="KW-0378">Hydrolase</keyword>
<dbReference type="GO" id="GO:0005886">
    <property type="term" value="C:plasma membrane"/>
    <property type="evidence" value="ECO:0007669"/>
    <property type="project" value="TreeGrafter"/>
</dbReference>
<proteinExistence type="predicted"/>
<dbReference type="EMBL" id="CP002738">
    <property type="protein sequence ID" value="AEF99156.1"/>
    <property type="molecule type" value="Genomic_DNA"/>
</dbReference>
<dbReference type="Gene3D" id="3.20.20.80">
    <property type="entry name" value="Glycosidases"/>
    <property type="match status" value="1"/>
</dbReference>
<evidence type="ECO:0000256" key="13">
    <source>
        <dbReference type="SAM" id="Phobius"/>
    </source>
</evidence>
<sequence length="947" mass="107019">MKAKIATLFTLIVLVVVNFAIWTYINNPLQLPSWSSTMMGVTYNGTRRDFDPAKRNYPTPEQVQEDLTLLADKVHAIRTYTSLEGMEAVPEAAAKNNINLAMGAWVNLFENTIVVPDDISEEEREKILDKNRSIEAQNQKIEERNRRDIESLIKLSNDYPKTIVRTMVGNEALLRARNNLAGPIAKRIREEYRGQGLSEREINDKIDLAVTQAVAEKANELISYIKEVKKRTWKPVSTSETWDIWAKNPALVDAVDYIGVHILPYWEGIPVDLPEGAKGEAAVDYVFKRYYELQQLYPNKPIVITETGWPSDGPPQKSATASLINEAKFLRAFLNRATAENVIYYIIEAFDQPWKIKLEGTAGAYWGLFNVDRQPKFPMEGEVVGNPTWRNFATGAAVLSFILMAAFLFTRKRLKLAGKFLFGIMANLAASVLFWSASIAASQYQTGFSVVFWSILLMMQAMAILVLLTESLELAEVLWHRKGRRTFSPLAPHADFKYPKVSIHLPIHNEPPEMVRKTLNALAKVDYPNYEVLVMDNNTKDPAVWQPVQADCDRLGDKFRFFHLDNWPGFKAGAINYALENTAEDAEIIAVIDSDYILSPDWLKSMVPYFDQENVGFVQSPQDYRDAHQSTFKDMCYWEYAGFFNIGMVQRNEYNAIIQHGTMTMVRKSAFDKVGAWGEWCICEDSELGLRLYEAGYDSVYCKESFGRGLMPDTFSGYMTQRFRWVYGAMQIIKKHWRHFLPNKKSSLTSAQRYYFVAGWLPWFSDALALLFTGASLILTTMLVLNPLHSELPINAFLLPTIGLFVFKVGRGLWLYKARVACSLLQALGAALAGLSLTHTVARGTLQGLFTSGKPFMRTPKYEAQGPLIAGLLVIWQEIMLLSLLIAGIVAMRMEPQFDNTSGRLWIAVLAVQAVPYLATFLTILISVAPNYMPGSKVAAEELDVDS</sequence>
<keyword evidence="15" id="KW-1185">Reference proteome</keyword>
<dbReference type="SUPFAM" id="SSF53448">
    <property type="entry name" value="Nucleotide-diphospho-sugar transferases"/>
    <property type="match status" value="1"/>
</dbReference>
<organism evidence="14 15">
    <name type="scientific">Methylomonas methanica (strain DSM 25384 / MC09)</name>
    <dbReference type="NCBI Taxonomy" id="857087"/>
    <lineage>
        <taxon>Bacteria</taxon>
        <taxon>Pseudomonadati</taxon>
        <taxon>Pseudomonadota</taxon>
        <taxon>Gammaproteobacteria</taxon>
        <taxon>Methylococcales</taxon>
        <taxon>Methylococcaceae</taxon>
        <taxon>Methylomonas</taxon>
    </lineage>
</organism>
<dbReference type="Gene3D" id="3.90.550.10">
    <property type="entry name" value="Spore Coat Polysaccharide Biosynthesis Protein SpsA, Chain A"/>
    <property type="match status" value="1"/>
</dbReference>
<reference evidence="14 15" key="1">
    <citation type="journal article" date="2011" name="J. Bacteriol.">
        <title>Complete Genome Sequence of the Aerobic Marine Methanotroph Methylomonas methanica MC09.</title>
        <authorList>
            <person name="Boden R."/>
            <person name="Cunliffe M."/>
            <person name="Scanlan J."/>
            <person name="Moussard H."/>
            <person name="Kits K.D."/>
            <person name="Klotz M.G."/>
            <person name="Jetten M.S."/>
            <person name="Vuilleumier S."/>
            <person name="Han J."/>
            <person name="Peters L."/>
            <person name="Mikhailova N."/>
            <person name="Teshima H."/>
            <person name="Tapia R."/>
            <person name="Kyrpides N."/>
            <person name="Ivanova N."/>
            <person name="Pagani I."/>
            <person name="Cheng J.F."/>
            <person name="Goodwin L."/>
            <person name="Han C."/>
            <person name="Hauser L."/>
            <person name="Land M.L."/>
            <person name="Lapidus A."/>
            <person name="Lucas S."/>
            <person name="Pitluck S."/>
            <person name="Woyke T."/>
            <person name="Stein L."/>
            <person name="Murrell J.C."/>
        </authorList>
    </citation>
    <scope>NUCLEOTIDE SEQUENCE [LARGE SCALE GENOMIC DNA]</scope>
    <source>
        <strain evidence="14 15">MC09</strain>
    </source>
</reference>
<evidence type="ECO:0000256" key="10">
    <source>
        <dbReference type="ARBA" id="ARBA00066964"/>
    </source>
</evidence>
<dbReference type="GO" id="GO:0016758">
    <property type="term" value="F:hexosyltransferase activity"/>
    <property type="evidence" value="ECO:0007669"/>
    <property type="project" value="TreeGrafter"/>
</dbReference>
<comment type="subcellular location">
    <subcellularLocation>
        <location evidence="1">Membrane</location>
        <topology evidence="1">Multi-pass membrane protein</topology>
    </subcellularLocation>
</comment>
<evidence type="ECO:0000256" key="3">
    <source>
        <dbReference type="ARBA" id="ARBA00022679"/>
    </source>
</evidence>
<dbReference type="STRING" id="857087.Metme_0715"/>
<dbReference type="Pfam" id="PF13641">
    <property type="entry name" value="Glyco_tranf_2_3"/>
    <property type="match status" value="1"/>
</dbReference>
<dbReference type="EC" id="2.4.1.336" evidence="10"/>
<dbReference type="Pfam" id="PF00332">
    <property type="entry name" value="Glyco_hydro_17"/>
    <property type="match status" value="1"/>
</dbReference>
<dbReference type="AlphaFoldDB" id="G0A4Z3"/>
<dbReference type="OrthoDB" id="9806824at2"/>
<reference evidence="15" key="3">
    <citation type="submission" date="2011-05" db="EMBL/GenBank/DDBJ databases">
        <title>Complete sequence of Methylomonas methanica MC09.</title>
        <authorList>
            <consortium name="US DOE Joint Genome Institute"/>
            <person name="Lucas S."/>
            <person name="Han J."/>
            <person name="Lapidus A."/>
            <person name="Cheng J.-F."/>
            <person name="Goodwin L."/>
            <person name="Pitluck S."/>
            <person name="Peters L."/>
            <person name="Mikhailova N."/>
            <person name="Teshima H."/>
            <person name="Han C."/>
            <person name="Tapia R."/>
            <person name="Land M."/>
            <person name="Hauser L."/>
            <person name="Kyrpides N."/>
            <person name="Ivanova N."/>
            <person name="Pagani I."/>
            <person name="Stein L."/>
            <person name="Woyke T."/>
        </authorList>
    </citation>
    <scope>NUCLEOTIDE SEQUENCE [LARGE SCALE GENOMIC DNA]</scope>
    <source>
        <strain evidence="15">MC09</strain>
    </source>
</reference>
<evidence type="ECO:0000256" key="5">
    <source>
        <dbReference type="ARBA" id="ARBA00022801"/>
    </source>
</evidence>
<feature type="transmembrane region" description="Helical" evidence="13">
    <location>
        <begin position="421"/>
        <end position="444"/>
    </location>
</feature>
<dbReference type="eggNOG" id="COG1215">
    <property type="taxonomic scope" value="Bacteria"/>
</dbReference>
<feature type="transmembrane region" description="Helical" evidence="13">
    <location>
        <begin position="450"/>
        <end position="475"/>
    </location>
</feature>
<evidence type="ECO:0000256" key="11">
    <source>
        <dbReference type="ARBA" id="ARBA00068721"/>
    </source>
</evidence>
<dbReference type="KEGG" id="mmt:Metme_0715"/>
<reference key="2">
    <citation type="submission" date="2011-05" db="EMBL/GenBank/DDBJ databases">
        <title>Complete genome sequence of the aerobic marine methanotroph Methylomonas methanica MC09.</title>
        <authorList>
            <person name="Boden R."/>
            <person name="Cunliffe M."/>
            <person name="Scanlan J."/>
            <person name="Moussard H."/>
            <person name="Kits K.D."/>
            <person name="Klotz M."/>
            <person name="Jetten M."/>
            <person name="Vuilleumier S."/>
            <person name="Han J."/>
            <person name="Peters L."/>
            <person name="Mikhailova N."/>
            <person name="Teshima H."/>
            <person name="Tapia R."/>
            <person name="Kyrpides N."/>
            <person name="Ivanova N."/>
            <person name="Pagani I."/>
            <person name="Cheng J.-F."/>
            <person name="Goodwin L."/>
            <person name="Han C."/>
            <person name="Hauser L."/>
            <person name="Land M."/>
            <person name="Lapidus A."/>
            <person name="Lucas S."/>
            <person name="Pitluck S."/>
            <person name="Woyke T."/>
            <person name="Stein L.Y."/>
            <person name="Murrell C."/>
        </authorList>
    </citation>
    <scope>NUCLEOTIDE SEQUENCE</scope>
    <source>
        <strain>MC09</strain>
    </source>
</reference>
<evidence type="ECO:0000256" key="1">
    <source>
        <dbReference type="ARBA" id="ARBA00004141"/>
    </source>
</evidence>
<evidence type="ECO:0000313" key="15">
    <source>
        <dbReference type="Proteomes" id="UP000008888"/>
    </source>
</evidence>
<feature type="transmembrane region" description="Helical" evidence="13">
    <location>
        <begin position="389"/>
        <end position="409"/>
    </location>
</feature>
<feature type="transmembrane region" description="Helical" evidence="13">
    <location>
        <begin position="905"/>
        <end position="929"/>
    </location>
</feature>
<evidence type="ECO:0000256" key="2">
    <source>
        <dbReference type="ARBA" id="ARBA00022676"/>
    </source>
</evidence>
<dbReference type="eggNOG" id="COG5309">
    <property type="taxonomic scope" value="Bacteria"/>
</dbReference>
<dbReference type="PANTHER" id="PTHR43867">
    <property type="entry name" value="CELLULOSE SYNTHASE CATALYTIC SUBUNIT A [UDP-FORMING]"/>
    <property type="match status" value="1"/>
</dbReference>
<keyword evidence="7 13" id="KW-1133">Transmembrane helix</keyword>
<dbReference type="GO" id="GO:0004553">
    <property type="term" value="F:hydrolase activity, hydrolyzing O-glycosyl compounds"/>
    <property type="evidence" value="ECO:0007669"/>
    <property type="project" value="InterPro"/>
</dbReference>
<name>G0A4Z3_METMM</name>
<comment type="catalytic activity">
    <reaction evidence="9">
        <text>a 1,2-diacyl-sn-glycerol + UDP-alpha-D-glucose = a 1,2-diacyl-3-O-(beta-D-glucopyranosyl)-sn-glycerol + UDP + H(+)</text>
        <dbReference type="Rhea" id="RHEA:17285"/>
        <dbReference type="ChEBI" id="CHEBI:15378"/>
        <dbReference type="ChEBI" id="CHEBI:17815"/>
        <dbReference type="ChEBI" id="CHEBI:58223"/>
        <dbReference type="ChEBI" id="CHEBI:58885"/>
        <dbReference type="ChEBI" id="CHEBI:75799"/>
        <dbReference type="EC" id="2.4.1.336"/>
    </reaction>
</comment>
<evidence type="ECO:0000256" key="4">
    <source>
        <dbReference type="ARBA" id="ARBA00022692"/>
    </source>
</evidence>
<dbReference type="PANTHER" id="PTHR43867:SF4">
    <property type="entry name" value="BETA-(1-3)-GLUCOSYL TRANSFERASE"/>
    <property type="match status" value="1"/>
</dbReference>
<dbReference type="PROSITE" id="PS00587">
    <property type="entry name" value="GLYCOSYL_HYDROL_F17"/>
    <property type="match status" value="1"/>
</dbReference>
<dbReference type="InterPro" id="IPR017853">
    <property type="entry name" value="GH"/>
</dbReference>
<evidence type="ECO:0000256" key="8">
    <source>
        <dbReference type="ARBA" id="ARBA00023136"/>
    </source>
</evidence>
<feature type="transmembrane region" description="Helical" evidence="13">
    <location>
        <begin position="754"/>
        <end position="780"/>
    </location>
</feature>